<evidence type="ECO:0000313" key="13">
    <source>
        <dbReference type="Proteomes" id="UP001597520"/>
    </source>
</evidence>
<dbReference type="InterPro" id="IPR023346">
    <property type="entry name" value="Lysozyme-like_dom_sf"/>
</dbReference>
<dbReference type="PROSITE" id="PS50853">
    <property type="entry name" value="FN3"/>
    <property type="match status" value="1"/>
</dbReference>
<feature type="compositionally biased region" description="Low complexity" evidence="9">
    <location>
        <begin position="832"/>
        <end position="842"/>
    </location>
</feature>
<dbReference type="RefSeq" id="WP_380711752.1">
    <property type="nucleotide sequence ID" value="NZ_JBHUML010000002.1"/>
</dbReference>
<dbReference type="SUPFAM" id="SSF49265">
    <property type="entry name" value="Fibronectin type III"/>
    <property type="match status" value="1"/>
</dbReference>
<dbReference type="InterPro" id="IPR001264">
    <property type="entry name" value="Glyco_trans_51"/>
</dbReference>
<keyword evidence="10" id="KW-1133">Transmembrane helix</keyword>
<dbReference type="CDD" id="cd00063">
    <property type="entry name" value="FN3"/>
    <property type="match status" value="1"/>
</dbReference>
<evidence type="ECO:0000256" key="6">
    <source>
        <dbReference type="ARBA" id="ARBA00023268"/>
    </source>
</evidence>
<dbReference type="PANTHER" id="PTHR32282">
    <property type="entry name" value="BINDING PROTEIN TRANSPEPTIDASE, PUTATIVE-RELATED"/>
    <property type="match status" value="1"/>
</dbReference>
<dbReference type="InterPro" id="IPR050396">
    <property type="entry name" value="Glycosyltr_51/Transpeptidase"/>
</dbReference>
<reference evidence="13" key="1">
    <citation type="journal article" date="2019" name="Int. J. Syst. Evol. Microbiol.">
        <title>The Global Catalogue of Microorganisms (GCM) 10K type strain sequencing project: providing services to taxonomists for standard genome sequencing and annotation.</title>
        <authorList>
            <consortium name="The Broad Institute Genomics Platform"/>
            <consortium name="The Broad Institute Genome Sequencing Center for Infectious Disease"/>
            <person name="Wu L."/>
            <person name="Ma J."/>
        </authorList>
    </citation>
    <scope>NUCLEOTIDE SEQUENCE [LARGE SCALE GENOMIC DNA]</scope>
    <source>
        <strain evidence="13">KCTC 33792</strain>
    </source>
</reference>
<dbReference type="PANTHER" id="PTHR32282:SF29">
    <property type="entry name" value="PENICILLIN-BINDING PROTEIN 1A"/>
    <property type="match status" value="1"/>
</dbReference>
<dbReference type="Gene3D" id="1.10.3810.10">
    <property type="entry name" value="Biosynthetic peptidoglycan transglycosylase-like"/>
    <property type="match status" value="1"/>
</dbReference>
<comment type="caution">
    <text evidence="12">The sequence shown here is derived from an EMBL/GenBank/DDBJ whole genome shotgun (WGS) entry which is preliminary data.</text>
</comment>
<dbReference type="InterPro" id="IPR036950">
    <property type="entry name" value="PBP_transglycosylase"/>
</dbReference>
<evidence type="ECO:0000256" key="2">
    <source>
        <dbReference type="ARBA" id="ARBA00022670"/>
    </source>
</evidence>
<keyword evidence="1" id="KW-0121">Carboxypeptidase</keyword>
<dbReference type="Gene3D" id="3.40.710.10">
    <property type="entry name" value="DD-peptidase/beta-lactamase superfamily"/>
    <property type="match status" value="1"/>
</dbReference>
<feature type="compositionally biased region" description="Low complexity" evidence="9">
    <location>
        <begin position="773"/>
        <end position="791"/>
    </location>
</feature>
<keyword evidence="13" id="KW-1185">Reference proteome</keyword>
<evidence type="ECO:0000313" key="12">
    <source>
        <dbReference type="EMBL" id="MFD2704478.1"/>
    </source>
</evidence>
<feature type="transmembrane region" description="Helical" evidence="10">
    <location>
        <begin position="30"/>
        <end position="57"/>
    </location>
</feature>
<feature type="compositionally biased region" description="Low complexity" evidence="9">
    <location>
        <begin position="863"/>
        <end position="888"/>
    </location>
</feature>
<evidence type="ECO:0000256" key="5">
    <source>
        <dbReference type="ARBA" id="ARBA00022801"/>
    </source>
</evidence>
<keyword evidence="2" id="KW-0645">Protease</keyword>
<accession>A0ABW5SXR0</accession>
<dbReference type="Gene3D" id="2.60.40.10">
    <property type="entry name" value="Immunoglobulins"/>
    <property type="match status" value="1"/>
</dbReference>
<keyword evidence="4" id="KW-0808">Transferase</keyword>
<feature type="domain" description="Fibronectin type-III" evidence="11">
    <location>
        <begin position="698"/>
        <end position="793"/>
    </location>
</feature>
<feature type="compositionally biased region" description="Polar residues" evidence="9">
    <location>
        <begin position="744"/>
        <end position="763"/>
    </location>
</feature>
<evidence type="ECO:0000256" key="4">
    <source>
        <dbReference type="ARBA" id="ARBA00022679"/>
    </source>
</evidence>
<dbReference type="Proteomes" id="UP001597520">
    <property type="component" value="Unassembled WGS sequence"/>
</dbReference>
<comment type="catalytic activity">
    <reaction evidence="8">
        <text>[GlcNAc-(1-&gt;4)-Mur2Ac(oyl-L-Ala-gamma-D-Glu-L-Lys-D-Ala-D-Ala)](n)-di-trans,octa-cis-undecaprenyl diphosphate + beta-D-GlcNAc-(1-&gt;4)-Mur2Ac(oyl-L-Ala-gamma-D-Glu-L-Lys-D-Ala-D-Ala)-di-trans,octa-cis-undecaprenyl diphosphate = [GlcNAc-(1-&gt;4)-Mur2Ac(oyl-L-Ala-gamma-D-Glu-L-Lys-D-Ala-D-Ala)](n+1)-di-trans,octa-cis-undecaprenyl diphosphate + di-trans,octa-cis-undecaprenyl diphosphate + H(+)</text>
        <dbReference type="Rhea" id="RHEA:23708"/>
        <dbReference type="Rhea" id="RHEA-COMP:9602"/>
        <dbReference type="Rhea" id="RHEA-COMP:9603"/>
        <dbReference type="ChEBI" id="CHEBI:15378"/>
        <dbReference type="ChEBI" id="CHEBI:58405"/>
        <dbReference type="ChEBI" id="CHEBI:60033"/>
        <dbReference type="ChEBI" id="CHEBI:78435"/>
        <dbReference type="EC" id="2.4.99.28"/>
    </reaction>
</comment>
<dbReference type="InterPro" id="IPR003961">
    <property type="entry name" value="FN3_dom"/>
</dbReference>
<organism evidence="12 13">
    <name type="scientific">Salibacterium lacus</name>
    <dbReference type="NCBI Taxonomy" id="1898109"/>
    <lineage>
        <taxon>Bacteria</taxon>
        <taxon>Bacillati</taxon>
        <taxon>Bacillota</taxon>
        <taxon>Bacilli</taxon>
        <taxon>Bacillales</taxon>
        <taxon>Bacillaceae</taxon>
    </lineage>
</organism>
<evidence type="ECO:0000259" key="11">
    <source>
        <dbReference type="PROSITE" id="PS50853"/>
    </source>
</evidence>
<dbReference type="NCBIfam" id="TIGR02074">
    <property type="entry name" value="PBP_1a_fam"/>
    <property type="match status" value="1"/>
</dbReference>
<dbReference type="Pfam" id="PF00912">
    <property type="entry name" value="Transgly"/>
    <property type="match status" value="1"/>
</dbReference>
<dbReference type="InterPro" id="IPR012338">
    <property type="entry name" value="Beta-lactam/transpept-like"/>
</dbReference>
<name>A0ABW5SXR0_9BACI</name>
<keyword evidence="10" id="KW-0812">Transmembrane</keyword>
<protein>
    <submittedName>
        <fullName evidence="12">PBP1A family penicillin-binding protein</fullName>
    </submittedName>
</protein>
<evidence type="ECO:0000256" key="8">
    <source>
        <dbReference type="ARBA" id="ARBA00049902"/>
    </source>
</evidence>
<evidence type="ECO:0000256" key="9">
    <source>
        <dbReference type="SAM" id="MobiDB-lite"/>
    </source>
</evidence>
<keyword evidence="5" id="KW-0378">Hydrolase</keyword>
<feature type="compositionally biased region" description="Acidic residues" evidence="9">
    <location>
        <begin position="843"/>
        <end position="862"/>
    </location>
</feature>
<keyword evidence="3" id="KW-0328">Glycosyltransferase</keyword>
<dbReference type="InterPro" id="IPR001460">
    <property type="entry name" value="PCN-bd_Tpept"/>
</dbReference>
<feature type="region of interest" description="Disordered" evidence="9">
    <location>
        <begin position="1"/>
        <end position="25"/>
    </location>
</feature>
<dbReference type="SUPFAM" id="SSF56601">
    <property type="entry name" value="beta-lactamase/transpeptidase-like"/>
    <property type="match status" value="1"/>
</dbReference>
<evidence type="ECO:0000256" key="3">
    <source>
        <dbReference type="ARBA" id="ARBA00022676"/>
    </source>
</evidence>
<gene>
    <name evidence="12" type="ORF">ACFSUB_03295</name>
</gene>
<feature type="compositionally biased region" description="Low complexity" evidence="9">
    <location>
        <begin position="897"/>
        <end position="906"/>
    </location>
</feature>
<feature type="compositionally biased region" description="Acidic residues" evidence="9">
    <location>
        <begin position="907"/>
        <end position="923"/>
    </location>
</feature>
<keyword evidence="10" id="KW-0472">Membrane</keyword>
<feature type="compositionally biased region" description="Acidic residues" evidence="9">
    <location>
        <begin position="792"/>
        <end position="815"/>
    </location>
</feature>
<evidence type="ECO:0000256" key="10">
    <source>
        <dbReference type="SAM" id="Phobius"/>
    </source>
</evidence>
<dbReference type="Pfam" id="PF00905">
    <property type="entry name" value="Transpeptidase"/>
    <property type="match status" value="1"/>
</dbReference>
<evidence type="ECO:0000256" key="1">
    <source>
        <dbReference type="ARBA" id="ARBA00022645"/>
    </source>
</evidence>
<comment type="catalytic activity">
    <reaction evidence="7">
        <text>Preferential cleavage: (Ac)2-L-Lys-D-Ala-|-D-Ala. Also transpeptidation of peptidyl-alanyl moieties that are N-acyl substituents of D-alanine.</text>
        <dbReference type="EC" id="3.4.16.4"/>
    </reaction>
</comment>
<keyword evidence="6" id="KW-0511">Multifunctional enzyme</keyword>
<dbReference type="SUPFAM" id="SSF53955">
    <property type="entry name" value="Lysozyme-like"/>
    <property type="match status" value="1"/>
</dbReference>
<dbReference type="InterPro" id="IPR036116">
    <property type="entry name" value="FN3_sf"/>
</dbReference>
<feature type="region of interest" description="Disordered" evidence="9">
    <location>
        <begin position="736"/>
        <end position="923"/>
    </location>
</feature>
<dbReference type="InterPro" id="IPR013783">
    <property type="entry name" value="Ig-like_fold"/>
</dbReference>
<proteinExistence type="predicted"/>
<evidence type="ECO:0000256" key="7">
    <source>
        <dbReference type="ARBA" id="ARBA00034000"/>
    </source>
</evidence>
<sequence>MSQDYRSRQEKRRAQQTSGKKKKTSGKRSVFKKIILAIFITGMLLVLGGGIAAGFMISNAPDLDPEELVLSEAAEIYDQNGEQVTRLQAGQNRDLIDINNLPEHAKSAFIAVEDTRFYDHFGIDIIRVFGALAANVSEGFGAEGASTITQQVVKNAFLSPDKTITRKVQEQYLAIRLEQQYSKQQILEMYLNMIYFEQGAYGIGEASDVYFNKDIDELTIEDAALLAAIPRRPNHYEPIQNPETAKERRNMIIGLMQENDFISSEEAEQAESVNINDQLDYNPTKEGLVYDSFITHVQNEMEDVEGISSNELYSAGLKIYTTLDPDAQKYAEEVINTNQHIDNYPSSDQFQVGFTLMDTETGAIKAMVGNRQSQDVAKGFNFASNGSGQPGSTIKPILDYGPAIEYNQWSTYHQLVDEPHTYTEDGDDQIRNYSGGYRGSVSMREALVNSINVPAVKALQETGLEQAGEFARGLGLPLDTIYPASALGGTKRLSSLDMAGAYAAFGNEGTYSEPHAVRRIEFRDGREITMEHESRQAMQDYTAYMITDMLQDVVDEGTGTGADISGLPLAGKTGTTNFTDSEHEQYGIPHEGDPDVWFAGYTPRYTAAVWTGFSSDRGENHLIGSESNIAKEVFRLIMSHVSEGTDTPDFQKPDSVNEIDIERSTGQRASQYTPQSEIITELFVEGTGPENISDEFAEPETISGLNASYNEEDDEIQVSWDYDQNELDGRAFEVEHRTEDGSYESLTTQSGLSYTLSSPQKGTTHGFRVTVINEEGPNQSSSSSEVQVNVPENDEDMDEDADDEDDNNENEDGEDGQNGSSGETDNSEDNDSSNSDESNNDQSNDEESGNNEDSNDNEENNDNNDGSNNDSSNNTSDSENDSSDGSSDSNDDSEVQSNSSDNGSTDDSSDSDSSGTDDDESTN</sequence>
<dbReference type="EMBL" id="JBHUML010000002">
    <property type="protein sequence ID" value="MFD2704478.1"/>
    <property type="molecule type" value="Genomic_DNA"/>
</dbReference>